<dbReference type="EMBL" id="CP014145">
    <property type="protein sequence ID" value="AMB57609.1"/>
    <property type="molecule type" value="Genomic_DNA"/>
</dbReference>
<dbReference type="KEGG" id="mvd:AWU67_00635"/>
<dbReference type="GO" id="GO:0016787">
    <property type="term" value="F:hydrolase activity"/>
    <property type="evidence" value="ECO:0007669"/>
    <property type="project" value="UniProtKB-KW"/>
</dbReference>
<reference evidence="4" key="2">
    <citation type="submission" date="2016-01" db="EMBL/GenBank/DDBJ databases">
        <title>First complete genome sequence of a species in the genus Microterricola, an extremophilic cold active enzyme producing strain ERGS5:02 isolated from Sikkim Himalaya.</title>
        <authorList>
            <person name="Kumar R."/>
            <person name="Singh D."/>
            <person name="Swarnkar M.K."/>
        </authorList>
    </citation>
    <scope>NUCLEOTIDE SEQUENCE [LARGE SCALE GENOMIC DNA]</scope>
    <source>
        <strain evidence="4">ERGS5:02</strain>
    </source>
</reference>
<name>A0A0Y0MKR5_9MICO</name>
<evidence type="ECO:0000313" key="4">
    <source>
        <dbReference type="Proteomes" id="UP000058305"/>
    </source>
</evidence>
<dbReference type="SUPFAM" id="SSF53474">
    <property type="entry name" value="alpha/beta-Hydrolases"/>
    <property type="match status" value="1"/>
</dbReference>
<dbReference type="Gene3D" id="3.40.50.1820">
    <property type="entry name" value="alpha/beta hydrolase"/>
    <property type="match status" value="1"/>
</dbReference>
<keyword evidence="4" id="KW-1185">Reference proteome</keyword>
<dbReference type="OrthoDB" id="9803828at2"/>
<proteinExistence type="predicted"/>
<feature type="domain" description="BD-FAE-like" evidence="2">
    <location>
        <begin position="50"/>
        <end position="274"/>
    </location>
</feature>
<keyword evidence="1" id="KW-0378">Hydrolase</keyword>
<dbReference type="InterPro" id="IPR050300">
    <property type="entry name" value="GDXG_lipolytic_enzyme"/>
</dbReference>
<evidence type="ECO:0000256" key="1">
    <source>
        <dbReference type="ARBA" id="ARBA00022801"/>
    </source>
</evidence>
<evidence type="ECO:0000313" key="3">
    <source>
        <dbReference type="EMBL" id="AMB57609.1"/>
    </source>
</evidence>
<protein>
    <recommendedName>
        <fullName evidence="2">BD-FAE-like domain-containing protein</fullName>
    </recommendedName>
</protein>
<gene>
    <name evidence="3" type="ORF">AWU67_00635</name>
</gene>
<dbReference type="InterPro" id="IPR029058">
    <property type="entry name" value="AB_hydrolase_fold"/>
</dbReference>
<accession>A0A0Y0MKR5</accession>
<dbReference type="PANTHER" id="PTHR48081:SF13">
    <property type="entry name" value="ALPHA_BETA HYDROLASE"/>
    <property type="match status" value="1"/>
</dbReference>
<sequence>MSIITIPDTGYVFPSFRPPVSAGRSPVPAGTSAHLGLSYALLEGYRELGLDLYVPTDRPGPVPCVIWIHGGAWLSGDRRYFPDIWPEGIVFDGLIARGYAVATIDYRHAREASFPAQLHDAKAAVRYLRHFAGELGIDPTRFAVWGESAGGHLAALVGLVSGRPDLEGSVGVADGDSAVSAVVDWYGVSDVATMPAFAEAALPDADPHADAEGAWHGEEPIDVVLAGVADRAAAELDFSPVNHVTASAPPFLLVHGDADGLVPIGQSVLLHERMRAAGAPVTFHAVPGANHVWIGVDMEPLVTEALDFLDGVLGG</sequence>
<dbReference type="InterPro" id="IPR049492">
    <property type="entry name" value="BD-FAE-like_dom"/>
</dbReference>
<dbReference type="PANTHER" id="PTHR48081">
    <property type="entry name" value="AB HYDROLASE SUPERFAMILY PROTEIN C4A8.06C"/>
    <property type="match status" value="1"/>
</dbReference>
<dbReference type="AlphaFoldDB" id="A0A0Y0MKR5"/>
<evidence type="ECO:0000259" key="2">
    <source>
        <dbReference type="Pfam" id="PF20434"/>
    </source>
</evidence>
<dbReference type="Proteomes" id="UP000058305">
    <property type="component" value="Chromosome"/>
</dbReference>
<dbReference type="Pfam" id="PF20434">
    <property type="entry name" value="BD-FAE"/>
    <property type="match status" value="1"/>
</dbReference>
<dbReference type="RefSeq" id="WP_067225519.1">
    <property type="nucleotide sequence ID" value="NZ_CP014145.1"/>
</dbReference>
<reference evidence="3 4" key="1">
    <citation type="journal article" date="2016" name="J. Biotechnol.">
        <title>First complete genome sequence of a species in the genus Microterricola, an extremophilic cold active enzyme producing bacterial strain ERGS5:02 isolated from Sikkim Himalaya.</title>
        <authorList>
            <person name="Himanshu"/>
            <person name="Swarnkar M.K."/>
            <person name="Singh D."/>
            <person name="Kumar R."/>
        </authorList>
    </citation>
    <scope>NUCLEOTIDE SEQUENCE [LARGE SCALE GENOMIC DNA]</scope>
    <source>
        <strain evidence="3 4">ERGS5:02</strain>
    </source>
</reference>
<organism evidence="3 4">
    <name type="scientific">Microterricola viridarii</name>
    <dbReference type="NCBI Taxonomy" id="412690"/>
    <lineage>
        <taxon>Bacteria</taxon>
        <taxon>Bacillati</taxon>
        <taxon>Actinomycetota</taxon>
        <taxon>Actinomycetes</taxon>
        <taxon>Micrococcales</taxon>
        <taxon>Microbacteriaceae</taxon>
        <taxon>Microterricola</taxon>
    </lineage>
</organism>